<feature type="transmembrane region" description="Helical" evidence="1">
    <location>
        <begin position="151"/>
        <end position="171"/>
    </location>
</feature>
<keyword evidence="1" id="KW-0812">Transmembrane</keyword>
<dbReference type="Proteomes" id="UP000295443">
    <property type="component" value="Unassembled WGS sequence"/>
</dbReference>
<keyword evidence="3" id="KW-1185">Reference proteome</keyword>
<gene>
    <name evidence="2" type="ORF">EZJ19_05240</name>
</gene>
<sequence>MSGSLGIIRPPAGAGLDWLKAGWGWFKPVPVPWMGMTALVFLALMGVGAIPYVGGYAIEILSPFLVAGYMSASRAAETGQPVTFLHLGAGFADTRGRLGLAVMGTVYLAGILLIDQIMRQMGGDGFQQMSQLAANPAGQDPAQVEAVMGQALPAVFTGLVLLTPLVMATWFAPALVLFDGFSAVNAMWWSLWACAVNWRPILAYSMLLGLLGVVAMLIPFGLGLLVFLPWVLCSTYAAYRAIFQPVAAVP</sequence>
<accession>A0A4R1BGI9</accession>
<dbReference type="AlphaFoldDB" id="A0A4R1BGI9"/>
<dbReference type="EMBL" id="SJZB01000018">
    <property type="protein sequence ID" value="TCJ16309.1"/>
    <property type="molecule type" value="Genomic_DNA"/>
</dbReference>
<evidence type="ECO:0008006" key="4">
    <source>
        <dbReference type="Google" id="ProtNLM"/>
    </source>
</evidence>
<proteinExistence type="predicted"/>
<name>A0A4R1BGI9_9PROT</name>
<protein>
    <recommendedName>
        <fullName evidence="4">DUF2189 domain-containing protein</fullName>
    </recommendedName>
</protein>
<dbReference type="OrthoDB" id="5298483at2"/>
<feature type="transmembrane region" description="Helical" evidence="1">
    <location>
        <begin position="207"/>
        <end position="232"/>
    </location>
</feature>
<evidence type="ECO:0000256" key="1">
    <source>
        <dbReference type="SAM" id="Phobius"/>
    </source>
</evidence>
<organism evidence="2 3">
    <name type="scientific">Parasulfuritortus cantonensis</name>
    <dbReference type="NCBI Taxonomy" id="2528202"/>
    <lineage>
        <taxon>Bacteria</taxon>
        <taxon>Pseudomonadati</taxon>
        <taxon>Pseudomonadota</taxon>
        <taxon>Betaproteobacteria</taxon>
        <taxon>Nitrosomonadales</taxon>
        <taxon>Thiobacillaceae</taxon>
        <taxon>Parasulfuritortus</taxon>
    </lineage>
</organism>
<feature type="transmembrane region" description="Helical" evidence="1">
    <location>
        <begin position="33"/>
        <end position="53"/>
    </location>
</feature>
<reference evidence="2 3" key="1">
    <citation type="submission" date="2019-03" db="EMBL/GenBank/DDBJ databases">
        <title>Genome sequence of Thiobacillaceae bacterium LSR1, a sulfur-oxidizing bacterium isolated from freshwater sediment.</title>
        <authorList>
            <person name="Li S."/>
        </authorList>
    </citation>
    <scope>NUCLEOTIDE SEQUENCE [LARGE SCALE GENOMIC DNA]</scope>
    <source>
        <strain evidence="2 3">LSR1</strain>
    </source>
</reference>
<keyword evidence="1" id="KW-1133">Transmembrane helix</keyword>
<feature type="transmembrane region" description="Helical" evidence="1">
    <location>
        <begin position="96"/>
        <end position="114"/>
    </location>
</feature>
<dbReference type="NCBIfam" id="NF041043">
    <property type="entry name" value="BPSS1780_fam"/>
    <property type="match status" value="1"/>
</dbReference>
<evidence type="ECO:0000313" key="3">
    <source>
        <dbReference type="Proteomes" id="UP000295443"/>
    </source>
</evidence>
<keyword evidence="1" id="KW-0472">Membrane</keyword>
<evidence type="ECO:0000313" key="2">
    <source>
        <dbReference type="EMBL" id="TCJ16309.1"/>
    </source>
</evidence>
<dbReference type="InterPro" id="IPR047798">
    <property type="entry name" value="BPSS1780-like"/>
</dbReference>
<dbReference type="RefSeq" id="WP_131445237.1">
    <property type="nucleotide sequence ID" value="NZ_SJZB01000018.1"/>
</dbReference>
<comment type="caution">
    <text evidence="2">The sequence shown here is derived from an EMBL/GenBank/DDBJ whole genome shotgun (WGS) entry which is preliminary data.</text>
</comment>